<reference evidence="2" key="3">
    <citation type="submission" date="2021-05" db="UniProtKB">
        <authorList>
            <consortium name="EnsemblPlants"/>
        </authorList>
    </citation>
    <scope>IDENTIFICATION</scope>
    <source>
        <strain evidence="2">cv. B73</strain>
    </source>
</reference>
<dbReference type="AlphaFoldDB" id="A0A804ML05"/>
<dbReference type="Gramene" id="Zm00001eb094430_T001">
    <property type="protein sequence ID" value="Zm00001eb094430_P001"/>
    <property type="gene ID" value="Zm00001eb094430"/>
</dbReference>
<protein>
    <submittedName>
        <fullName evidence="2">Uncharacterized protein</fullName>
    </submittedName>
</protein>
<accession>A0A804ML05</accession>
<evidence type="ECO:0000313" key="2">
    <source>
        <dbReference type="EnsemblPlants" id="Zm00001eb094430_P001"/>
    </source>
</evidence>
<keyword evidence="3" id="KW-1185">Reference proteome</keyword>
<dbReference type="Proteomes" id="UP000007305">
    <property type="component" value="Chromosome 2"/>
</dbReference>
<evidence type="ECO:0000313" key="3">
    <source>
        <dbReference type="Proteomes" id="UP000007305"/>
    </source>
</evidence>
<evidence type="ECO:0000256" key="1">
    <source>
        <dbReference type="SAM" id="MobiDB-lite"/>
    </source>
</evidence>
<sequence>MKATCYVSRFRPDAVLGALGRKSRQRRQWRHGNVTPFLKASLVKFVLATALPLVVASLLGACTNTSINTSSKRTQNPNSIPPRRPARAARAAPTLAAATSSPTSLYLAAVGASRPDARAASSEGGGGAFLPALGSCASFVVTTTAASAATGGSSTGLWHGWRPAVVVGSCQARPPRPLECARRRGTSSPAAGGRWSQIRLARAGSGAHEAGARACAWEGRRLASSDGCGCGWRGRHNVALAGMTATGYVDGGRGWVPPPLAVLA</sequence>
<feature type="region of interest" description="Disordered" evidence="1">
    <location>
        <begin position="66"/>
        <end position="90"/>
    </location>
</feature>
<proteinExistence type="predicted"/>
<organism evidence="2 3">
    <name type="scientific">Zea mays</name>
    <name type="common">Maize</name>
    <dbReference type="NCBI Taxonomy" id="4577"/>
    <lineage>
        <taxon>Eukaryota</taxon>
        <taxon>Viridiplantae</taxon>
        <taxon>Streptophyta</taxon>
        <taxon>Embryophyta</taxon>
        <taxon>Tracheophyta</taxon>
        <taxon>Spermatophyta</taxon>
        <taxon>Magnoliopsida</taxon>
        <taxon>Liliopsida</taxon>
        <taxon>Poales</taxon>
        <taxon>Poaceae</taxon>
        <taxon>PACMAD clade</taxon>
        <taxon>Panicoideae</taxon>
        <taxon>Andropogonodae</taxon>
        <taxon>Andropogoneae</taxon>
        <taxon>Tripsacinae</taxon>
        <taxon>Zea</taxon>
    </lineage>
</organism>
<feature type="compositionally biased region" description="Polar residues" evidence="1">
    <location>
        <begin position="66"/>
        <end position="78"/>
    </location>
</feature>
<name>A0A804ML05_MAIZE</name>
<dbReference type="InParanoid" id="A0A804ML05"/>
<dbReference type="EnsemblPlants" id="Zm00001eb094430_T001">
    <property type="protein sequence ID" value="Zm00001eb094430_P001"/>
    <property type="gene ID" value="Zm00001eb094430"/>
</dbReference>
<reference evidence="2" key="2">
    <citation type="submission" date="2019-07" db="EMBL/GenBank/DDBJ databases">
        <authorList>
            <person name="Seetharam A."/>
            <person name="Woodhouse M."/>
            <person name="Cannon E."/>
        </authorList>
    </citation>
    <scope>NUCLEOTIDE SEQUENCE [LARGE SCALE GENOMIC DNA]</scope>
    <source>
        <strain evidence="2">cv. B73</strain>
    </source>
</reference>
<reference evidence="3" key="1">
    <citation type="submission" date="2015-12" db="EMBL/GenBank/DDBJ databases">
        <title>Update maize B73 reference genome by single molecule sequencing technologies.</title>
        <authorList>
            <consortium name="Maize Genome Sequencing Project"/>
            <person name="Ware D."/>
        </authorList>
    </citation>
    <scope>NUCLEOTIDE SEQUENCE [LARGE SCALE GENOMIC DNA]</scope>
    <source>
        <strain evidence="3">cv. B73</strain>
    </source>
</reference>